<dbReference type="AlphaFoldDB" id="S9ZV09"/>
<comment type="function">
    <text evidence="1">Required for efficient ubiquinone (coenzyme Q) biosynthesis. UbiK is probably an accessory factor of Ubi enzymes and facilitates ubiquinone biosynthesis by acting as an assembly factor, a targeting factor, or both.</text>
</comment>
<evidence type="ECO:0000313" key="4">
    <source>
        <dbReference type="Proteomes" id="UP000015455"/>
    </source>
</evidence>
<dbReference type="RefSeq" id="WP_021247668.1">
    <property type="nucleotide sequence ID" value="NZ_ATJV01000001.1"/>
</dbReference>
<gene>
    <name evidence="1" type="primary">ubiK</name>
    <name evidence="3" type="ORF">M622_01030</name>
</gene>
<dbReference type="Pfam" id="PF04380">
    <property type="entry name" value="BMFP"/>
    <property type="match status" value="1"/>
</dbReference>
<dbReference type="GO" id="GO:0006744">
    <property type="term" value="P:ubiquinone biosynthetic process"/>
    <property type="evidence" value="ECO:0007669"/>
    <property type="project" value="UniProtKB-UniRule"/>
</dbReference>
<evidence type="ECO:0000256" key="2">
    <source>
        <dbReference type="SAM" id="MobiDB-lite"/>
    </source>
</evidence>
<proteinExistence type="inferred from homology"/>
<dbReference type="STRING" id="1348657.M622_01030"/>
<comment type="similarity">
    <text evidence="1">Belongs to the UbiK family.</text>
</comment>
<dbReference type="Proteomes" id="UP000015455">
    <property type="component" value="Unassembled WGS sequence"/>
</dbReference>
<accession>S9ZV09</accession>
<dbReference type="PANTHER" id="PTHR38040:SF1">
    <property type="entry name" value="UBIQUINONE BIOSYNTHESIS ACCESSORY FACTOR UBIK"/>
    <property type="match status" value="1"/>
</dbReference>
<feature type="coiled-coil region" evidence="1">
    <location>
        <begin position="49"/>
        <end position="76"/>
    </location>
</feature>
<dbReference type="OrthoDB" id="5297354at2"/>
<dbReference type="eggNOG" id="COG2960">
    <property type="taxonomic scope" value="Bacteria"/>
</dbReference>
<protein>
    <recommendedName>
        <fullName evidence="1">Ubiquinone biosynthesis accessory factor UbiK</fullName>
    </recommendedName>
</protein>
<comment type="pathway">
    <text evidence="1">Cofactor biosynthesis; ubiquinone biosynthesis.</text>
</comment>
<dbReference type="PATRIC" id="fig|1348657.5.peg.205"/>
<keyword evidence="4" id="KW-1185">Reference proteome</keyword>
<dbReference type="EMBL" id="ATJV01000001">
    <property type="protein sequence ID" value="EPZ17382.1"/>
    <property type="molecule type" value="Genomic_DNA"/>
</dbReference>
<feature type="region of interest" description="Disordered" evidence="2">
    <location>
        <begin position="78"/>
        <end position="100"/>
    </location>
</feature>
<evidence type="ECO:0000313" key="3">
    <source>
        <dbReference type="EMBL" id="EPZ17382.1"/>
    </source>
</evidence>
<sequence length="100" mass="10667">MATPRLLDDIGAKLSELAANSPARDIEKNVKAMLGSALSKLDLVTREEFEVQREVLAHARQKLAELELRIAQLEGPPPVVAAKPADVGTAESADKADKPA</sequence>
<dbReference type="PANTHER" id="PTHR38040">
    <property type="entry name" value="UBIQUINONE BIOSYNTHESIS ACCESSORY FACTOR UBIK"/>
    <property type="match status" value="1"/>
</dbReference>
<comment type="subcellular location">
    <subcellularLocation>
        <location evidence="1">Cytoplasm</location>
    </subcellularLocation>
</comment>
<evidence type="ECO:0000256" key="1">
    <source>
        <dbReference type="HAMAP-Rule" id="MF_02216"/>
    </source>
</evidence>
<keyword evidence="1" id="KW-0175">Coiled coil</keyword>
<comment type="caution">
    <text evidence="3">The sequence shown here is derived from an EMBL/GenBank/DDBJ whole genome shotgun (WGS) entry which is preliminary data.</text>
</comment>
<dbReference type="InterPro" id="IPR007475">
    <property type="entry name" value="UbiK"/>
</dbReference>
<keyword evidence="1" id="KW-0963">Cytoplasm</keyword>
<dbReference type="GO" id="GO:0005737">
    <property type="term" value="C:cytoplasm"/>
    <property type="evidence" value="ECO:0007669"/>
    <property type="project" value="UniProtKB-SubCell"/>
</dbReference>
<dbReference type="HAMAP" id="MF_02216">
    <property type="entry name" value="UbiK"/>
    <property type="match status" value="1"/>
</dbReference>
<dbReference type="UniPathway" id="UPA00232"/>
<organism evidence="3 4">
    <name type="scientific">Thauera terpenica 58Eu</name>
    <dbReference type="NCBI Taxonomy" id="1348657"/>
    <lineage>
        <taxon>Bacteria</taxon>
        <taxon>Pseudomonadati</taxon>
        <taxon>Pseudomonadota</taxon>
        <taxon>Betaproteobacteria</taxon>
        <taxon>Rhodocyclales</taxon>
        <taxon>Zoogloeaceae</taxon>
        <taxon>Thauera</taxon>
    </lineage>
</organism>
<keyword evidence="1" id="KW-0831">Ubiquinone biosynthesis</keyword>
<reference evidence="3 4" key="1">
    <citation type="submission" date="2013-06" db="EMBL/GenBank/DDBJ databases">
        <title>Draft genome sequence of Thauera terpenica.</title>
        <authorList>
            <person name="Liu B."/>
            <person name="Frostegard A.H."/>
            <person name="Shapleigh J.P."/>
        </authorList>
    </citation>
    <scope>NUCLEOTIDE SEQUENCE [LARGE SCALE GENOMIC DNA]</scope>
    <source>
        <strain evidence="3 4">58Eu</strain>
    </source>
</reference>
<name>S9ZV09_9RHOO</name>